<keyword evidence="2" id="KW-0812">Transmembrane</keyword>
<feature type="compositionally biased region" description="Polar residues" evidence="1">
    <location>
        <begin position="345"/>
        <end position="365"/>
    </location>
</feature>
<feature type="compositionally biased region" description="Low complexity" evidence="1">
    <location>
        <begin position="332"/>
        <end position="343"/>
    </location>
</feature>
<dbReference type="AlphaFoldDB" id="A0A9K3KY18"/>
<dbReference type="OrthoDB" id="41392at2759"/>
<keyword evidence="2" id="KW-1133">Transmembrane helix</keyword>
<feature type="transmembrane region" description="Helical" evidence="2">
    <location>
        <begin position="65"/>
        <end position="87"/>
    </location>
</feature>
<reference evidence="3" key="1">
    <citation type="journal article" date="2021" name="Sci. Rep.">
        <title>Diploid genomic architecture of Nitzschia inconspicua, an elite biomass production diatom.</title>
        <authorList>
            <person name="Oliver A."/>
            <person name="Podell S."/>
            <person name="Pinowska A."/>
            <person name="Traller J.C."/>
            <person name="Smith S.R."/>
            <person name="McClure R."/>
            <person name="Beliaev A."/>
            <person name="Bohutskyi P."/>
            <person name="Hill E.A."/>
            <person name="Rabines A."/>
            <person name="Zheng H."/>
            <person name="Allen L.Z."/>
            <person name="Kuo A."/>
            <person name="Grigoriev I.V."/>
            <person name="Allen A.E."/>
            <person name="Hazlebeck D."/>
            <person name="Allen E.E."/>
        </authorList>
    </citation>
    <scope>NUCLEOTIDE SEQUENCE</scope>
    <source>
        <strain evidence="3">Hildebrandi</strain>
    </source>
</reference>
<comment type="caution">
    <text evidence="3">The sequence shown here is derived from an EMBL/GenBank/DDBJ whole genome shotgun (WGS) entry which is preliminary data.</text>
</comment>
<name>A0A9K3KY18_9STRA</name>
<feature type="transmembrane region" description="Helical" evidence="2">
    <location>
        <begin position="99"/>
        <end position="125"/>
    </location>
</feature>
<keyword evidence="2" id="KW-0472">Membrane</keyword>
<accession>A0A9K3KY18</accession>
<protein>
    <submittedName>
        <fullName evidence="3">Sulfotransferase family protein</fullName>
    </submittedName>
</protein>
<evidence type="ECO:0000256" key="2">
    <source>
        <dbReference type="SAM" id="Phobius"/>
    </source>
</evidence>
<evidence type="ECO:0000313" key="4">
    <source>
        <dbReference type="Proteomes" id="UP000693970"/>
    </source>
</evidence>
<proteinExistence type="predicted"/>
<dbReference type="EMBL" id="JAGRRH010000017">
    <property type="protein sequence ID" value="KAG7351968.1"/>
    <property type="molecule type" value="Genomic_DNA"/>
</dbReference>
<evidence type="ECO:0000256" key="1">
    <source>
        <dbReference type="SAM" id="MobiDB-lite"/>
    </source>
</evidence>
<gene>
    <name evidence="3" type="ORF">IV203_008016</name>
</gene>
<evidence type="ECO:0000313" key="3">
    <source>
        <dbReference type="EMBL" id="KAG7351968.1"/>
    </source>
</evidence>
<dbReference type="Proteomes" id="UP000693970">
    <property type="component" value="Unassembled WGS sequence"/>
</dbReference>
<sequence length="392" mass="44935">MPWLEKGNEDESQNLLFVHVPRCGDTSLMIAHNVPRKATVGASWFHKLGMTIFFHRYKLLESTNFPIYTSGNAACIACLTFFAYLRFAVLTKSDPVLQYMATFFMVFFLALLIGLSFVFVAPTIARVVEIRRSYLILVHYVLCQFMENIEYITGTNRYGYLPHLTAHKMLNYGYVTPKEMENSSTIAIVRNPYSRMVSLYMYNRFGPLETFEHFVRSWYEVMKYYRETGEVEEWYTPCHVLPQFEFTHFQGTQLVQSIVKQEELAFLVTQDTAVLAVQQDSSVADLPNVVRESLLVFDYPVTLNQRPDLKPPVPLIASIPFPKKFEKMQRDTSSTSSINSGISQEFRSSLRRQSVITGSQRSSMMSTLESLSVAASEILSESTAENSNKKID</sequence>
<organism evidence="3 4">
    <name type="scientific">Nitzschia inconspicua</name>
    <dbReference type="NCBI Taxonomy" id="303405"/>
    <lineage>
        <taxon>Eukaryota</taxon>
        <taxon>Sar</taxon>
        <taxon>Stramenopiles</taxon>
        <taxon>Ochrophyta</taxon>
        <taxon>Bacillariophyta</taxon>
        <taxon>Bacillariophyceae</taxon>
        <taxon>Bacillariophycidae</taxon>
        <taxon>Bacillariales</taxon>
        <taxon>Bacillariaceae</taxon>
        <taxon>Nitzschia</taxon>
    </lineage>
</organism>
<keyword evidence="4" id="KW-1185">Reference proteome</keyword>
<reference evidence="3" key="2">
    <citation type="submission" date="2021-04" db="EMBL/GenBank/DDBJ databases">
        <authorList>
            <person name="Podell S."/>
        </authorList>
    </citation>
    <scope>NUCLEOTIDE SEQUENCE</scope>
    <source>
        <strain evidence="3">Hildebrandi</strain>
    </source>
</reference>
<feature type="region of interest" description="Disordered" evidence="1">
    <location>
        <begin position="329"/>
        <end position="365"/>
    </location>
</feature>